<keyword evidence="4" id="KW-1185">Reference proteome</keyword>
<evidence type="ECO:0000313" key="4">
    <source>
        <dbReference type="Proteomes" id="UP001169719"/>
    </source>
</evidence>
<name>A0ABT7Y6E5_9VIBR</name>
<evidence type="ECO:0000313" key="3">
    <source>
        <dbReference type="EMBL" id="MDN2483625.1"/>
    </source>
</evidence>
<gene>
    <name evidence="3" type="ORF">QWJ08_19955</name>
</gene>
<accession>A0ABT7Y6E5</accession>
<dbReference type="EMBL" id="JAUEOZ010000002">
    <property type="protein sequence ID" value="MDN2483625.1"/>
    <property type="molecule type" value="Genomic_DNA"/>
</dbReference>
<feature type="signal peptide" evidence="2">
    <location>
        <begin position="1"/>
        <end position="19"/>
    </location>
</feature>
<reference evidence="3" key="1">
    <citation type="submission" date="2024-05" db="EMBL/GenBank/DDBJ databases">
        <title>Genome Sequences of Four Agar- Degrading Marine Bacteria.</title>
        <authorList>
            <person name="Phillips E.K."/>
            <person name="Shaffer J.C."/>
            <person name="Henson M.W."/>
            <person name="Temperton B."/>
            <person name="Thrash C.J."/>
            <person name="Martin M.O."/>
        </authorList>
    </citation>
    <scope>NUCLEOTIDE SEQUENCE</scope>
    <source>
        <strain evidence="3">EKP203</strain>
    </source>
</reference>
<keyword evidence="2" id="KW-0732">Signal</keyword>
<dbReference type="Proteomes" id="UP001169719">
    <property type="component" value="Unassembled WGS sequence"/>
</dbReference>
<evidence type="ECO:0000256" key="2">
    <source>
        <dbReference type="SAM" id="SignalP"/>
    </source>
</evidence>
<protein>
    <submittedName>
        <fullName evidence="3">Uncharacterized protein</fullName>
    </submittedName>
</protein>
<evidence type="ECO:0000256" key="1">
    <source>
        <dbReference type="SAM" id="MobiDB-lite"/>
    </source>
</evidence>
<feature type="region of interest" description="Disordered" evidence="1">
    <location>
        <begin position="18"/>
        <end position="64"/>
    </location>
</feature>
<proteinExistence type="predicted"/>
<sequence>MKKLFVIAILMMTATSAMAGITHRSDDRQDDRNDRQDSRVECRVDEGAGKDKRDCKQEARSVRN</sequence>
<feature type="chain" id="PRO_5047177867" evidence="2">
    <location>
        <begin position="20"/>
        <end position="64"/>
    </location>
</feature>
<dbReference type="RefSeq" id="WP_289963699.1">
    <property type="nucleotide sequence ID" value="NZ_JAUEOZ010000002.1"/>
</dbReference>
<organism evidence="3 4">
    <name type="scientific">Vibrio agarivorans</name>
    <dbReference type="NCBI Taxonomy" id="153622"/>
    <lineage>
        <taxon>Bacteria</taxon>
        <taxon>Pseudomonadati</taxon>
        <taxon>Pseudomonadota</taxon>
        <taxon>Gammaproteobacteria</taxon>
        <taxon>Vibrionales</taxon>
        <taxon>Vibrionaceae</taxon>
        <taxon>Vibrio</taxon>
    </lineage>
</organism>
<feature type="compositionally biased region" description="Basic and acidic residues" evidence="1">
    <location>
        <begin position="23"/>
        <end position="64"/>
    </location>
</feature>
<comment type="caution">
    <text evidence="3">The sequence shown here is derived from an EMBL/GenBank/DDBJ whole genome shotgun (WGS) entry which is preliminary data.</text>
</comment>